<keyword evidence="1" id="KW-0812">Transmembrane</keyword>
<feature type="transmembrane region" description="Helical" evidence="1">
    <location>
        <begin position="20"/>
        <end position="40"/>
    </location>
</feature>
<dbReference type="EMBL" id="QPFP01000014">
    <property type="protein sequence ID" value="TEB32721.1"/>
    <property type="molecule type" value="Genomic_DNA"/>
</dbReference>
<keyword evidence="1" id="KW-0472">Membrane</keyword>
<dbReference type="AlphaFoldDB" id="A0A4Y7TFD5"/>
<sequence length="105" mass="11266">MNAVQKTTPHNGEPDYPWSVKAPAIVLSGFFVGPIGSSILRMFSVELQEFDVLKSACVGALGALVYALVYFAMEPAIPPARFPFSIIQDPVGWYRGGSGGSEESK</sequence>
<protein>
    <submittedName>
        <fullName evidence="2">Uncharacterized protein</fullName>
    </submittedName>
</protein>
<gene>
    <name evidence="2" type="ORF">FA13DRAFT_1731219</name>
</gene>
<evidence type="ECO:0000313" key="2">
    <source>
        <dbReference type="EMBL" id="TEB32721.1"/>
    </source>
</evidence>
<dbReference type="OrthoDB" id="3064287at2759"/>
<keyword evidence="1" id="KW-1133">Transmembrane helix</keyword>
<proteinExistence type="predicted"/>
<evidence type="ECO:0000256" key="1">
    <source>
        <dbReference type="SAM" id="Phobius"/>
    </source>
</evidence>
<evidence type="ECO:0000313" key="3">
    <source>
        <dbReference type="Proteomes" id="UP000298030"/>
    </source>
</evidence>
<reference evidence="2 3" key="1">
    <citation type="journal article" date="2019" name="Nat. Ecol. Evol.">
        <title>Megaphylogeny resolves global patterns of mushroom evolution.</title>
        <authorList>
            <person name="Varga T."/>
            <person name="Krizsan K."/>
            <person name="Foldi C."/>
            <person name="Dima B."/>
            <person name="Sanchez-Garcia M."/>
            <person name="Sanchez-Ramirez S."/>
            <person name="Szollosi G.J."/>
            <person name="Szarkandi J.G."/>
            <person name="Papp V."/>
            <person name="Albert L."/>
            <person name="Andreopoulos W."/>
            <person name="Angelini C."/>
            <person name="Antonin V."/>
            <person name="Barry K.W."/>
            <person name="Bougher N.L."/>
            <person name="Buchanan P."/>
            <person name="Buyck B."/>
            <person name="Bense V."/>
            <person name="Catcheside P."/>
            <person name="Chovatia M."/>
            <person name="Cooper J."/>
            <person name="Damon W."/>
            <person name="Desjardin D."/>
            <person name="Finy P."/>
            <person name="Geml J."/>
            <person name="Haridas S."/>
            <person name="Hughes K."/>
            <person name="Justo A."/>
            <person name="Karasinski D."/>
            <person name="Kautmanova I."/>
            <person name="Kiss B."/>
            <person name="Kocsube S."/>
            <person name="Kotiranta H."/>
            <person name="LaButti K.M."/>
            <person name="Lechner B.E."/>
            <person name="Liimatainen K."/>
            <person name="Lipzen A."/>
            <person name="Lukacs Z."/>
            <person name="Mihaltcheva S."/>
            <person name="Morgado L.N."/>
            <person name="Niskanen T."/>
            <person name="Noordeloos M.E."/>
            <person name="Ohm R.A."/>
            <person name="Ortiz-Santana B."/>
            <person name="Ovrebo C."/>
            <person name="Racz N."/>
            <person name="Riley R."/>
            <person name="Savchenko A."/>
            <person name="Shiryaev A."/>
            <person name="Soop K."/>
            <person name="Spirin V."/>
            <person name="Szebenyi C."/>
            <person name="Tomsovsky M."/>
            <person name="Tulloss R.E."/>
            <person name="Uehling J."/>
            <person name="Grigoriev I.V."/>
            <person name="Vagvolgyi C."/>
            <person name="Papp T."/>
            <person name="Martin F.M."/>
            <person name="Miettinen O."/>
            <person name="Hibbett D.S."/>
            <person name="Nagy L.G."/>
        </authorList>
    </citation>
    <scope>NUCLEOTIDE SEQUENCE [LARGE SCALE GENOMIC DNA]</scope>
    <source>
        <strain evidence="2 3">FP101781</strain>
    </source>
</reference>
<organism evidence="2 3">
    <name type="scientific">Coprinellus micaceus</name>
    <name type="common">Glistening ink-cap mushroom</name>
    <name type="synonym">Coprinus micaceus</name>
    <dbReference type="NCBI Taxonomy" id="71717"/>
    <lineage>
        <taxon>Eukaryota</taxon>
        <taxon>Fungi</taxon>
        <taxon>Dikarya</taxon>
        <taxon>Basidiomycota</taxon>
        <taxon>Agaricomycotina</taxon>
        <taxon>Agaricomycetes</taxon>
        <taxon>Agaricomycetidae</taxon>
        <taxon>Agaricales</taxon>
        <taxon>Agaricineae</taxon>
        <taxon>Psathyrellaceae</taxon>
        <taxon>Coprinellus</taxon>
    </lineage>
</organism>
<name>A0A4Y7TFD5_COPMI</name>
<accession>A0A4Y7TFD5</accession>
<feature type="transmembrane region" description="Helical" evidence="1">
    <location>
        <begin position="52"/>
        <end position="73"/>
    </location>
</feature>
<keyword evidence="3" id="KW-1185">Reference proteome</keyword>
<dbReference type="Proteomes" id="UP000298030">
    <property type="component" value="Unassembled WGS sequence"/>
</dbReference>
<comment type="caution">
    <text evidence="2">The sequence shown here is derived from an EMBL/GenBank/DDBJ whole genome shotgun (WGS) entry which is preliminary data.</text>
</comment>